<keyword evidence="4 5" id="KW-0472">Membrane</keyword>
<keyword evidence="2 5" id="KW-0812">Transmembrane</keyword>
<gene>
    <name evidence="7" type="ORF">LA55_975</name>
</gene>
<feature type="transmembrane region" description="Helical" evidence="5">
    <location>
        <begin position="89"/>
        <end position="105"/>
    </location>
</feature>
<evidence type="ECO:0000256" key="2">
    <source>
        <dbReference type="ARBA" id="ARBA00022692"/>
    </source>
</evidence>
<evidence type="ECO:0000256" key="3">
    <source>
        <dbReference type="ARBA" id="ARBA00022989"/>
    </source>
</evidence>
<organism evidence="7 8">
    <name type="scientific">Francisella philomiragia</name>
    <dbReference type="NCBI Taxonomy" id="28110"/>
    <lineage>
        <taxon>Bacteria</taxon>
        <taxon>Pseudomonadati</taxon>
        <taxon>Pseudomonadota</taxon>
        <taxon>Gammaproteobacteria</taxon>
        <taxon>Thiotrichales</taxon>
        <taxon>Francisellaceae</taxon>
        <taxon>Francisella</taxon>
    </lineage>
</organism>
<feature type="transmembrane region" description="Helical" evidence="5">
    <location>
        <begin position="112"/>
        <end position="132"/>
    </location>
</feature>
<proteinExistence type="predicted"/>
<evidence type="ECO:0000259" key="6">
    <source>
        <dbReference type="Pfam" id="PF13515"/>
    </source>
</evidence>
<dbReference type="GO" id="GO:0016020">
    <property type="term" value="C:membrane"/>
    <property type="evidence" value="ECO:0007669"/>
    <property type="project" value="UniProtKB-SubCell"/>
</dbReference>
<dbReference type="RefSeq" id="WP_044526139.1">
    <property type="nucleotide sequence ID" value="NZ_CP009440.1"/>
</dbReference>
<dbReference type="InterPro" id="IPR049453">
    <property type="entry name" value="Memb_transporter_dom"/>
</dbReference>
<feature type="transmembrane region" description="Helical" evidence="5">
    <location>
        <begin position="231"/>
        <end position="250"/>
    </location>
</feature>
<evidence type="ECO:0000256" key="5">
    <source>
        <dbReference type="SAM" id="Phobius"/>
    </source>
</evidence>
<feature type="transmembrane region" description="Helical" evidence="5">
    <location>
        <begin position="183"/>
        <end position="202"/>
    </location>
</feature>
<feature type="transmembrane region" description="Helical" evidence="5">
    <location>
        <begin position="138"/>
        <end position="159"/>
    </location>
</feature>
<dbReference type="AlphaFoldDB" id="A0A0B6D0Z3"/>
<feature type="transmembrane region" description="Helical" evidence="5">
    <location>
        <begin position="37"/>
        <end position="56"/>
    </location>
</feature>
<dbReference type="OrthoDB" id="128040at2"/>
<feature type="transmembrane region" description="Helical" evidence="5">
    <location>
        <begin position="63"/>
        <end position="83"/>
    </location>
</feature>
<feature type="domain" description="Integral membrane bound transporter" evidence="6">
    <location>
        <begin position="199"/>
        <end position="318"/>
    </location>
</feature>
<keyword evidence="3 5" id="KW-1133">Transmembrane helix</keyword>
<reference evidence="7 8" key="1">
    <citation type="journal article" date="2015" name="Genome Announc.">
        <title>Genome sequencing of 18 francisella strains to aid in assay development and testing.</title>
        <authorList>
            <person name="Johnson S.L."/>
            <person name="Daligault H.E."/>
            <person name="Davenport K.W."/>
            <person name="Coyne S.R."/>
            <person name="Frey K.G."/>
            <person name="Koroleva G.I."/>
            <person name="Broomall S.M."/>
            <person name="Bishop-Lilly K.A."/>
            <person name="Bruce D.C."/>
            <person name="Chertkov O."/>
            <person name="Freitas T."/>
            <person name="Jaissle J."/>
            <person name="Ladner J.T."/>
            <person name="Rosenzweig C.N."/>
            <person name="Gibbons H.S."/>
            <person name="Palacios G.F."/>
            <person name="Redden C.L."/>
            <person name="Xu Y."/>
            <person name="Minogue T.D."/>
            <person name="Chain P.S."/>
        </authorList>
    </citation>
    <scope>NUCLEOTIDE SEQUENCE [LARGE SCALE GENOMIC DNA]</scope>
    <source>
        <strain evidence="7 8">GA01-2794</strain>
    </source>
</reference>
<dbReference type="KEGG" id="fpz:LA55_975"/>
<evidence type="ECO:0000313" key="7">
    <source>
        <dbReference type="EMBL" id="AJI52516.1"/>
    </source>
</evidence>
<feature type="transmembrane region" description="Helical" evidence="5">
    <location>
        <begin position="306"/>
        <end position="324"/>
    </location>
</feature>
<accession>A0A0B6D0Z3</accession>
<feature type="transmembrane region" description="Helical" evidence="5">
    <location>
        <begin position="12"/>
        <end position="31"/>
    </location>
</feature>
<name>A0A0B6D0Z3_9GAMM</name>
<dbReference type="Pfam" id="PF13515">
    <property type="entry name" value="FUSC_2"/>
    <property type="match status" value="1"/>
</dbReference>
<evidence type="ECO:0000256" key="4">
    <source>
        <dbReference type="ARBA" id="ARBA00023136"/>
    </source>
</evidence>
<dbReference type="Proteomes" id="UP000031830">
    <property type="component" value="Chromosome"/>
</dbReference>
<feature type="transmembrane region" description="Helical" evidence="5">
    <location>
        <begin position="281"/>
        <end position="300"/>
    </location>
</feature>
<evidence type="ECO:0000256" key="1">
    <source>
        <dbReference type="ARBA" id="ARBA00004141"/>
    </source>
</evidence>
<dbReference type="EMBL" id="CP009440">
    <property type="protein sequence ID" value="AJI52516.1"/>
    <property type="molecule type" value="Genomic_DNA"/>
</dbReference>
<protein>
    <submittedName>
        <fullName evidence="7">Fusaric acid resistance-like family protein</fullName>
    </submittedName>
</protein>
<sequence>MSKYICLKKNSIILGITASLVIGFFTVLQVVLDLQNIYGLFAALGCFVVALHQVSIRNHSIKFRLYAGVLFIFCMSIAISLGSYYSHDLITSSLILLGFSFLIGYTAKSDLVFANGILFIADMYVIGTGFNADVTDSILIGLFTLIGALAFIIVLVVILKKISIKNAFDDNYRSIRILPDIDSTIYAISLSLGLIIGNFISIYFDIEIGYWIPMTVLLIFKPDVIRSSTAIKHRLIGTVIGSLFAIPLAIYLSNAYIIWMILFITTFFTICCIIKHYGSYVFFLTIFIAMLLKLAHLSGYEISLSRLIYTVIGIVIVATIIILSKNIRTILKRI</sequence>
<evidence type="ECO:0000313" key="8">
    <source>
        <dbReference type="Proteomes" id="UP000031830"/>
    </source>
</evidence>
<comment type="subcellular location">
    <subcellularLocation>
        <location evidence="1">Membrane</location>
        <topology evidence="1">Multi-pass membrane protein</topology>
    </subcellularLocation>
</comment>